<protein>
    <recommendedName>
        <fullName evidence="5">Glutamate--cysteine ligase EgtA</fullName>
        <ecNumber evidence="5">6.3.2.2</ecNumber>
    </recommendedName>
    <alternativeName>
        <fullName evidence="5">Gamma-glutamylcysteine synthase</fullName>
        <shortName evidence="5">GCS</shortName>
        <shortName evidence="5">Gamma-ECS</shortName>
    </alternativeName>
</protein>
<evidence type="ECO:0000256" key="5">
    <source>
        <dbReference type="HAMAP-Rule" id="MF_02034"/>
    </source>
</evidence>
<accession>A0ABV3DJF9</accession>
<comment type="caution">
    <text evidence="7">The sequence shown here is derived from an EMBL/GenBank/DDBJ whole genome shotgun (WGS) entry which is preliminary data.</text>
</comment>
<dbReference type="GO" id="GO:0004357">
    <property type="term" value="F:glutamate-cysteine ligase activity"/>
    <property type="evidence" value="ECO:0007669"/>
    <property type="project" value="UniProtKB-EC"/>
</dbReference>
<evidence type="ECO:0000256" key="3">
    <source>
        <dbReference type="ARBA" id="ARBA00022840"/>
    </source>
</evidence>
<evidence type="ECO:0000256" key="1">
    <source>
        <dbReference type="ARBA" id="ARBA00022598"/>
    </source>
</evidence>
<comment type="pathway">
    <text evidence="5">Amino-acid biosynthesis; ergothioneine biosynthesis.</text>
</comment>
<dbReference type="HAMAP" id="MF_02034">
    <property type="entry name" value="EgtA"/>
    <property type="match status" value="1"/>
</dbReference>
<dbReference type="InterPro" id="IPR014746">
    <property type="entry name" value="Gln_synth/guanido_kin_cat_dom"/>
</dbReference>
<comment type="catalytic activity">
    <reaction evidence="4 5">
        <text>L-cysteine + L-glutamate + ATP = gamma-L-glutamyl-L-cysteine + ADP + phosphate + H(+)</text>
        <dbReference type="Rhea" id="RHEA:13285"/>
        <dbReference type="ChEBI" id="CHEBI:15378"/>
        <dbReference type="ChEBI" id="CHEBI:29985"/>
        <dbReference type="ChEBI" id="CHEBI:30616"/>
        <dbReference type="ChEBI" id="CHEBI:35235"/>
        <dbReference type="ChEBI" id="CHEBI:43474"/>
        <dbReference type="ChEBI" id="CHEBI:58173"/>
        <dbReference type="ChEBI" id="CHEBI:456216"/>
        <dbReference type="EC" id="6.3.2.2"/>
    </reaction>
</comment>
<keyword evidence="8" id="KW-1185">Reference proteome</keyword>
<organism evidence="7 8">
    <name type="scientific">Streptodolium elevatio</name>
    <dbReference type="NCBI Taxonomy" id="3157996"/>
    <lineage>
        <taxon>Bacteria</taxon>
        <taxon>Bacillati</taxon>
        <taxon>Actinomycetota</taxon>
        <taxon>Actinomycetes</taxon>
        <taxon>Kitasatosporales</taxon>
        <taxon>Streptomycetaceae</taxon>
        <taxon>Streptodolium</taxon>
    </lineage>
</organism>
<dbReference type="InterPro" id="IPR017809">
    <property type="entry name" value="EgtA_Actinobacteria"/>
</dbReference>
<comment type="function">
    <text evidence="5">Catalyzes the synthesis of gamma-glutamylcysteine (gamma-GC). This compound is used as substrate for the biosynthesis of the low-molecular thiol compound ergothioneine.</text>
</comment>
<proteinExistence type="inferred from homology"/>
<gene>
    <name evidence="5 7" type="primary">egtA</name>
    <name evidence="7" type="ORF">AB0C36_20520</name>
</gene>
<comment type="similarity">
    <text evidence="5">Belongs to the glutamate--cysteine ligase type 2 family. EgtA subfamily.</text>
</comment>
<reference evidence="7 8" key="1">
    <citation type="submission" date="2024-06" db="EMBL/GenBank/DDBJ databases">
        <title>The Natural Products Discovery Center: Release of the First 8490 Sequenced Strains for Exploring Actinobacteria Biosynthetic Diversity.</title>
        <authorList>
            <person name="Kalkreuter E."/>
            <person name="Kautsar S.A."/>
            <person name="Yang D."/>
            <person name="Bader C.D."/>
            <person name="Teijaro C.N."/>
            <person name="Fluegel L."/>
            <person name="Davis C.M."/>
            <person name="Simpson J.R."/>
            <person name="Lauterbach L."/>
            <person name="Steele A.D."/>
            <person name="Gui C."/>
            <person name="Meng S."/>
            <person name="Li G."/>
            <person name="Viehrig K."/>
            <person name="Ye F."/>
            <person name="Su P."/>
            <person name="Kiefer A.F."/>
            <person name="Nichols A."/>
            <person name="Cepeda A.J."/>
            <person name="Yan W."/>
            <person name="Fan B."/>
            <person name="Jiang Y."/>
            <person name="Adhikari A."/>
            <person name="Zheng C.-J."/>
            <person name="Schuster L."/>
            <person name="Cowan T.M."/>
            <person name="Smanski M.J."/>
            <person name="Chevrette M.G."/>
            <person name="De Carvalho L.P.S."/>
            <person name="Shen B."/>
        </authorList>
    </citation>
    <scope>NUCLEOTIDE SEQUENCE [LARGE SCALE GENOMIC DNA]</scope>
    <source>
        <strain evidence="7 8">NPDC048946</strain>
    </source>
</reference>
<dbReference type="Proteomes" id="UP001551482">
    <property type="component" value="Unassembled WGS sequence"/>
</dbReference>
<feature type="region of interest" description="Disordered" evidence="6">
    <location>
        <begin position="1"/>
        <end position="82"/>
    </location>
</feature>
<feature type="compositionally biased region" description="Basic and acidic residues" evidence="6">
    <location>
        <begin position="57"/>
        <end position="71"/>
    </location>
</feature>
<keyword evidence="1 5" id="KW-0436">Ligase</keyword>
<dbReference type="EC" id="6.3.2.2" evidence="5"/>
<dbReference type="PANTHER" id="PTHR34378:SF1">
    <property type="entry name" value="GLUTAMATE--CYSTEINE LIGASE, CHLOROPLASTIC"/>
    <property type="match status" value="1"/>
</dbReference>
<dbReference type="Gene3D" id="3.30.590.20">
    <property type="match status" value="1"/>
</dbReference>
<dbReference type="RefSeq" id="WP_358355989.1">
    <property type="nucleotide sequence ID" value="NZ_JBEZFP010000052.1"/>
</dbReference>
<dbReference type="NCBIfam" id="TIGR03444">
    <property type="entry name" value="EgtA_Cys_ligase"/>
    <property type="match status" value="1"/>
</dbReference>
<evidence type="ECO:0000256" key="4">
    <source>
        <dbReference type="ARBA" id="ARBA00048819"/>
    </source>
</evidence>
<dbReference type="SUPFAM" id="SSF55931">
    <property type="entry name" value="Glutamine synthetase/guanido kinase"/>
    <property type="match status" value="1"/>
</dbReference>
<evidence type="ECO:0000256" key="2">
    <source>
        <dbReference type="ARBA" id="ARBA00022741"/>
    </source>
</evidence>
<evidence type="ECO:0000256" key="6">
    <source>
        <dbReference type="SAM" id="MobiDB-lite"/>
    </source>
</evidence>
<evidence type="ECO:0000313" key="8">
    <source>
        <dbReference type="Proteomes" id="UP001551482"/>
    </source>
</evidence>
<dbReference type="Pfam" id="PF04107">
    <property type="entry name" value="GCS2"/>
    <property type="match status" value="1"/>
</dbReference>
<dbReference type="PANTHER" id="PTHR34378">
    <property type="entry name" value="GLUTAMATE--CYSTEINE LIGASE, CHLOROPLASTIC"/>
    <property type="match status" value="1"/>
</dbReference>
<keyword evidence="3 5" id="KW-0067">ATP-binding</keyword>
<dbReference type="EMBL" id="JBEZFP010000052">
    <property type="protein sequence ID" value="MEU8135888.1"/>
    <property type="molecule type" value="Genomic_DNA"/>
</dbReference>
<evidence type="ECO:0000313" key="7">
    <source>
        <dbReference type="EMBL" id="MEU8135888.1"/>
    </source>
</evidence>
<sequence length="478" mass="51371">MSQAHVHARGGPDLPSRISRGAPPGTGPATTPRNPGTPDAPNTPDAPAPDTPDTSPADDRPLTEYEAESHAAESSFRTGPPTHVGVEIEWLVRDESDPAWPVTGERISTALEPGPMPGGGRISLEPGGQIELSSSAQPSLDRCIEAARMDVALLRDTAAEAGLVLAGAGVDAYRAPHRALQHPRYVAMERYFDRSGHWGRVMMCSTASVQVCLDSGDETGGPTGIRHRWALAHRIGPVLLAMFANSPHHGGRSTGWASTRQLAWSRLDAWRTRPPEHGPDTDPREAWSRYVMDAPVMCVRRDEPADWAVPEGMTFRDWTRGALDPAPTAADLELHISTLFPPIRAHGTHLELRMIDAQPDDGWTVALAVTTALLDDPVASARAWEHTEQLAASAASAPPYAWWLRAARFGLAEPLLRTTARSLMAAALDALPGMGVSPQVFTDAVEFAYRYTDRGRAPGDDLIPAAAHEGARDAATVR</sequence>
<keyword evidence="2 5" id="KW-0547">Nucleotide-binding</keyword>
<dbReference type="InterPro" id="IPR006336">
    <property type="entry name" value="GCS2"/>
</dbReference>
<dbReference type="InterPro" id="IPR035434">
    <property type="entry name" value="GCL_bact_plant"/>
</dbReference>
<feature type="compositionally biased region" description="Low complexity" evidence="6">
    <location>
        <begin position="20"/>
        <end position="43"/>
    </location>
</feature>
<name>A0ABV3DJF9_9ACTN</name>